<dbReference type="EMBL" id="JAAIUW010000001">
    <property type="protein sequence ID" value="KAF7843919.1"/>
    <property type="molecule type" value="Genomic_DNA"/>
</dbReference>
<proteinExistence type="predicted"/>
<keyword evidence="1" id="KW-0812">Transmembrane</keyword>
<evidence type="ECO:0000256" key="1">
    <source>
        <dbReference type="SAM" id="Phobius"/>
    </source>
</evidence>
<feature type="transmembrane region" description="Helical" evidence="1">
    <location>
        <begin position="45"/>
        <end position="64"/>
    </location>
</feature>
<keyword evidence="1" id="KW-1133">Transmembrane helix</keyword>
<evidence type="ECO:0000313" key="3">
    <source>
        <dbReference type="Proteomes" id="UP000634136"/>
    </source>
</evidence>
<dbReference type="AlphaFoldDB" id="A0A834XGH0"/>
<accession>A0A834XGH0</accession>
<gene>
    <name evidence="2" type="ORF">G2W53_000824</name>
</gene>
<protein>
    <submittedName>
        <fullName evidence="2">Uncharacterized protein</fullName>
    </submittedName>
</protein>
<comment type="caution">
    <text evidence="2">The sequence shown here is derived from an EMBL/GenBank/DDBJ whole genome shotgun (WGS) entry which is preliminary data.</text>
</comment>
<reference evidence="2" key="1">
    <citation type="submission" date="2020-09" db="EMBL/GenBank/DDBJ databases">
        <title>Genome-Enabled Discovery of Anthraquinone Biosynthesis in Senna tora.</title>
        <authorList>
            <person name="Kang S.-H."/>
            <person name="Pandey R.P."/>
            <person name="Lee C.-M."/>
            <person name="Sim J.-S."/>
            <person name="Jeong J.-T."/>
            <person name="Choi B.-S."/>
            <person name="Jung M."/>
            <person name="Ginzburg D."/>
            <person name="Zhao K."/>
            <person name="Won S.Y."/>
            <person name="Oh T.-J."/>
            <person name="Yu Y."/>
            <person name="Kim N.-H."/>
            <person name="Lee O.R."/>
            <person name="Lee T.-H."/>
            <person name="Bashyal P."/>
            <person name="Kim T.-S."/>
            <person name="Lee W.-H."/>
            <person name="Kawkins C."/>
            <person name="Kim C.-K."/>
            <person name="Kim J.S."/>
            <person name="Ahn B.O."/>
            <person name="Rhee S.Y."/>
            <person name="Sohng J.K."/>
        </authorList>
    </citation>
    <scope>NUCLEOTIDE SEQUENCE</scope>
    <source>
        <tissue evidence="2">Leaf</tissue>
    </source>
</reference>
<keyword evidence="1" id="KW-0472">Membrane</keyword>
<name>A0A834XGH0_9FABA</name>
<sequence length="150" mass="16814">MSTYSLKIKVLIIRWVKVVSRSRERRSISIMGDERKKVARKRHGGAFLACSASRLFFLHLGFLLSSASFGVPSPSLFFEDGLLRRTRAAPCQGFRGCNPKPRGLDLDQKISNFAKSTELMTELGISRSRHHTAEITTSKAIMAIMMLTKP</sequence>
<keyword evidence="3" id="KW-1185">Reference proteome</keyword>
<organism evidence="2 3">
    <name type="scientific">Senna tora</name>
    <dbReference type="NCBI Taxonomy" id="362788"/>
    <lineage>
        <taxon>Eukaryota</taxon>
        <taxon>Viridiplantae</taxon>
        <taxon>Streptophyta</taxon>
        <taxon>Embryophyta</taxon>
        <taxon>Tracheophyta</taxon>
        <taxon>Spermatophyta</taxon>
        <taxon>Magnoliopsida</taxon>
        <taxon>eudicotyledons</taxon>
        <taxon>Gunneridae</taxon>
        <taxon>Pentapetalae</taxon>
        <taxon>rosids</taxon>
        <taxon>fabids</taxon>
        <taxon>Fabales</taxon>
        <taxon>Fabaceae</taxon>
        <taxon>Caesalpinioideae</taxon>
        <taxon>Cassia clade</taxon>
        <taxon>Senna</taxon>
    </lineage>
</organism>
<dbReference type="Proteomes" id="UP000634136">
    <property type="component" value="Unassembled WGS sequence"/>
</dbReference>
<evidence type="ECO:0000313" key="2">
    <source>
        <dbReference type="EMBL" id="KAF7843919.1"/>
    </source>
</evidence>